<dbReference type="InterPro" id="IPR053178">
    <property type="entry name" value="Osmoadaptation_assoc"/>
</dbReference>
<gene>
    <name evidence="1" type="ORF">PSALAMII_LOCUS8430</name>
</gene>
<protein>
    <submittedName>
        <fullName evidence="1">Uncharacterized protein</fullName>
    </submittedName>
</protein>
<organism evidence="1 2">
    <name type="scientific">Penicillium salamii</name>
    <dbReference type="NCBI Taxonomy" id="1612424"/>
    <lineage>
        <taxon>Eukaryota</taxon>
        <taxon>Fungi</taxon>
        <taxon>Dikarya</taxon>
        <taxon>Ascomycota</taxon>
        <taxon>Pezizomycotina</taxon>
        <taxon>Eurotiomycetes</taxon>
        <taxon>Eurotiomycetidae</taxon>
        <taxon>Eurotiales</taxon>
        <taxon>Aspergillaceae</taxon>
        <taxon>Penicillium</taxon>
    </lineage>
</organism>
<dbReference type="PANTHER" id="PTHR38111">
    <property type="entry name" value="ZN(2)-C6 FUNGAL-TYPE DOMAIN-CONTAINING PROTEIN-RELATED"/>
    <property type="match status" value="1"/>
</dbReference>
<dbReference type="PANTHER" id="PTHR38111:SF9">
    <property type="entry name" value="ZN(2)-C6 FUNGAL-TYPE DOMAIN-CONTAINING PROTEIN"/>
    <property type="match status" value="1"/>
</dbReference>
<accession>A0A9W4JQJ2</accession>
<evidence type="ECO:0000313" key="1">
    <source>
        <dbReference type="EMBL" id="CAG8408403.1"/>
    </source>
</evidence>
<sequence>MTARSHTKILNTPYSTATQTPSFETTCNQVESIFKAFVPQEERSSIYQVHPTPQICGAWIGVLPKLLQGPDSRDKKVLSLAIETLFAGITKKPCEQTIQTYAAAIDAVRMIENSEPLNPLLAAAIMCLTLAELMLPDSRSGFAMHVNGIARLFQANDSSRFTSGVLQGLFDGYRPLFMLQALQSRKETFIAMDEWIRIPFTNREVSSMQSLISEASSLPSILQQTDQILASDKPSLNEVLEPCKKYIELLSRIQTWETSLQFDLRNIQRLPQSNPTEVHPSLRIKFPNITLANVYTQLWSYRIICALELMDLVSRFPEMDLPLYLPGCSLSVRDVGELTENHAVKICCGIEYLVRDDMGLYGPASTLLPLQMAYRVFGMDRLRNATYITFIEGVVRHLVEKGLQCAPYLVYGK</sequence>
<dbReference type="Proteomes" id="UP001152592">
    <property type="component" value="Unassembled WGS sequence"/>
</dbReference>
<proteinExistence type="predicted"/>
<reference evidence="1" key="1">
    <citation type="submission" date="2021-07" db="EMBL/GenBank/DDBJ databases">
        <authorList>
            <person name="Branca A.L. A."/>
        </authorList>
    </citation>
    <scope>NUCLEOTIDE SEQUENCE</scope>
</reference>
<dbReference type="AlphaFoldDB" id="A0A9W4JQJ2"/>
<comment type="caution">
    <text evidence="1">The sequence shown here is derived from an EMBL/GenBank/DDBJ whole genome shotgun (WGS) entry which is preliminary data.</text>
</comment>
<name>A0A9W4JQJ2_9EURO</name>
<dbReference type="EMBL" id="CAJVPD010000262">
    <property type="protein sequence ID" value="CAG8408403.1"/>
    <property type="molecule type" value="Genomic_DNA"/>
</dbReference>
<dbReference type="OrthoDB" id="2130629at2759"/>
<evidence type="ECO:0000313" key="2">
    <source>
        <dbReference type="Proteomes" id="UP001152592"/>
    </source>
</evidence>